<gene>
    <name evidence="2" type="ORF">A2Z00_00305</name>
</gene>
<evidence type="ECO:0000259" key="1">
    <source>
        <dbReference type="PROSITE" id="PS50902"/>
    </source>
</evidence>
<reference evidence="2 3" key="1">
    <citation type="journal article" date="2016" name="Nat. Commun.">
        <title>Thousands of microbial genomes shed light on interconnected biogeochemical processes in an aquifer system.</title>
        <authorList>
            <person name="Anantharaman K."/>
            <person name="Brown C.T."/>
            <person name="Hug L.A."/>
            <person name="Sharon I."/>
            <person name="Castelle C.J."/>
            <person name="Probst A.J."/>
            <person name="Thomas B.C."/>
            <person name="Singh A."/>
            <person name="Wilkins M.J."/>
            <person name="Karaoz U."/>
            <person name="Brodie E.L."/>
            <person name="Williams K.H."/>
            <person name="Hubbard S.S."/>
            <person name="Banfield J.F."/>
        </authorList>
    </citation>
    <scope>NUCLEOTIDE SEQUENCE [LARGE SCALE GENOMIC DNA]</scope>
</reference>
<dbReference type="SUPFAM" id="SSF52218">
    <property type="entry name" value="Flavoproteins"/>
    <property type="match status" value="1"/>
</dbReference>
<dbReference type="Gene3D" id="3.40.50.360">
    <property type="match status" value="1"/>
</dbReference>
<dbReference type="GO" id="GO:0010181">
    <property type="term" value="F:FMN binding"/>
    <property type="evidence" value="ECO:0007669"/>
    <property type="project" value="InterPro"/>
</dbReference>
<sequence>MNILVVYDSMYGNTKEIAKAIAGGFGKSDTVKLVQAREAKLSDLQSLDLLVVGSPTQGGRATSSVYDFFTDIPQNGLSGVGVAAFDTRFEPELQGKALRLVMGILGYAATKIGNSLTQKGGRLVVPPEGFIVRGKEGPLKEGELKRAATWAAALRTNKRV</sequence>
<dbReference type="Proteomes" id="UP000177268">
    <property type="component" value="Unassembled WGS sequence"/>
</dbReference>
<dbReference type="InterPro" id="IPR001226">
    <property type="entry name" value="Flavodoxin_CS"/>
</dbReference>
<accession>A0A1F5ZIF0</accession>
<dbReference type="InterPro" id="IPR029039">
    <property type="entry name" value="Flavoprotein-like_sf"/>
</dbReference>
<evidence type="ECO:0000313" key="2">
    <source>
        <dbReference type="EMBL" id="OGG11892.1"/>
    </source>
</evidence>
<name>A0A1F5ZIF0_9BACT</name>
<dbReference type="STRING" id="1798370.A2Z00_00305"/>
<protein>
    <recommendedName>
        <fullName evidence="1">Flavodoxin-like domain-containing protein</fullName>
    </recommendedName>
</protein>
<proteinExistence type="predicted"/>
<dbReference type="EMBL" id="MFIZ01000012">
    <property type="protein sequence ID" value="OGG11892.1"/>
    <property type="molecule type" value="Genomic_DNA"/>
</dbReference>
<dbReference type="PROSITE" id="PS00201">
    <property type="entry name" value="FLAVODOXIN"/>
    <property type="match status" value="1"/>
</dbReference>
<dbReference type="Pfam" id="PF00258">
    <property type="entry name" value="Flavodoxin_1"/>
    <property type="match status" value="1"/>
</dbReference>
<dbReference type="InterPro" id="IPR008254">
    <property type="entry name" value="Flavodoxin/NO_synth"/>
</dbReference>
<organism evidence="2 3">
    <name type="scientific">Candidatus Gottesmanbacteria bacterium RBG_13_45_10</name>
    <dbReference type="NCBI Taxonomy" id="1798370"/>
    <lineage>
        <taxon>Bacteria</taxon>
        <taxon>Candidatus Gottesmaniibacteriota</taxon>
    </lineage>
</organism>
<dbReference type="PROSITE" id="PS50902">
    <property type="entry name" value="FLAVODOXIN_LIKE"/>
    <property type="match status" value="1"/>
</dbReference>
<evidence type="ECO:0000313" key="3">
    <source>
        <dbReference type="Proteomes" id="UP000177268"/>
    </source>
</evidence>
<dbReference type="AlphaFoldDB" id="A0A1F5ZIF0"/>
<feature type="domain" description="Flavodoxin-like" evidence="1">
    <location>
        <begin position="3"/>
        <end position="155"/>
    </location>
</feature>
<dbReference type="GO" id="GO:0009055">
    <property type="term" value="F:electron transfer activity"/>
    <property type="evidence" value="ECO:0007669"/>
    <property type="project" value="InterPro"/>
</dbReference>
<comment type="caution">
    <text evidence="2">The sequence shown here is derived from an EMBL/GenBank/DDBJ whole genome shotgun (WGS) entry which is preliminary data.</text>
</comment>